<dbReference type="AlphaFoldDB" id="A0A975GI97"/>
<keyword evidence="2" id="KW-1185">Reference proteome</keyword>
<dbReference type="EMBL" id="CP061799">
    <property type="protein sequence ID" value="QTA81673.1"/>
    <property type="molecule type" value="Genomic_DNA"/>
</dbReference>
<name>A0A975GI97_9BACT</name>
<evidence type="ECO:0000313" key="2">
    <source>
        <dbReference type="Proteomes" id="UP000663720"/>
    </source>
</evidence>
<sequence length="56" mass="6386">MSHIGSALTLAEKKLSLKNNKDICVDNSARRAAQATNLSEVTVWRIMAEYNKRKYF</sequence>
<evidence type="ECO:0000313" key="1">
    <source>
        <dbReference type="EMBL" id="QTA81673.1"/>
    </source>
</evidence>
<proteinExistence type="predicted"/>
<dbReference type="RefSeq" id="WP_207687683.1">
    <property type="nucleotide sequence ID" value="NZ_CP061799.1"/>
</dbReference>
<accession>A0A975GI97</accession>
<organism evidence="1 2">
    <name type="scientific">Desulfonema limicola</name>
    <dbReference type="NCBI Taxonomy" id="45656"/>
    <lineage>
        <taxon>Bacteria</taxon>
        <taxon>Pseudomonadati</taxon>
        <taxon>Thermodesulfobacteriota</taxon>
        <taxon>Desulfobacteria</taxon>
        <taxon>Desulfobacterales</taxon>
        <taxon>Desulfococcaceae</taxon>
        <taxon>Desulfonema</taxon>
    </lineage>
</organism>
<protein>
    <submittedName>
        <fullName evidence="1">Uncharacterized protein</fullName>
    </submittedName>
</protein>
<dbReference type="Proteomes" id="UP000663720">
    <property type="component" value="Chromosome"/>
</dbReference>
<reference evidence="1" key="1">
    <citation type="journal article" date="2021" name="Microb. Physiol.">
        <title>Proteogenomic Insights into the Physiology of Marine, Sulfate-Reducing, Filamentous Desulfonema limicola and Desulfonema magnum.</title>
        <authorList>
            <person name="Schnaars V."/>
            <person name="Wohlbrand L."/>
            <person name="Scheve S."/>
            <person name="Hinrichs C."/>
            <person name="Reinhardt R."/>
            <person name="Rabus R."/>
        </authorList>
    </citation>
    <scope>NUCLEOTIDE SEQUENCE</scope>
    <source>
        <strain evidence="1">5ac10</strain>
    </source>
</reference>
<gene>
    <name evidence="1" type="ORF">dnl_40160</name>
</gene>
<dbReference type="KEGG" id="dli:dnl_40160"/>